<sequence>MKREMVLQNYFRTQAVETYSQSPEHVTKLEEILTYYQTTWIGSHLGRELFTASDLESNRTNNYAENYHGRQKEYFSQTTQPLGLFMYDNRRLLNDGDQTVYNYLSGRETPPTKDSAADE</sequence>
<dbReference type="WBParaSite" id="ES5_v2.g27527.t1">
    <property type="protein sequence ID" value="ES5_v2.g27527.t1"/>
    <property type="gene ID" value="ES5_v2.g27527"/>
</dbReference>
<reference evidence="2" key="1">
    <citation type="submission" date="2022-11" db="UniProtKB">
        <authorList>
            <consortium name="WormBaseParasite"/>
        </authorList>
    </citation>
    <scope>IDENTIFICATION</scope>
</reference>
<proteinExistence type="predicted"/>
<evidence type="ECO:0000313" key="1">
    <source>
        <dbReference type="Proteomes" id="UP000887579"/>
    </source>
</evidence>
<dbReference type="Proteomes" id="UP000887579">
    <property type="component" value="Unplaced"/>
</dbReference>
<organism evidence="1 2">
    <name type="scientific">Panagrolaimus sp. ES5</name>
    <dbReference type="NCBI Taxonomy" id="591445"/>
    <lineage>
        <taxon>Eukaryota</taxon>
        <taxon>Metazoa</taxon>
        <taxon>Ecdysozoa</taxon>
        <taxon>Nematoda</taxon>
        <taxon>Chromadorea</taxon>
        <taxon>Rhabditida</taxon>
        <taxon>Tylenchina</taxon>
        <taxon>Panagrolaimomorpha</taxon>
        <taxon>Panagrolaimoidea</taxon>
        <taxon>Panagrolaimidae</taxon>
        <taxon>Panagrolaimus</taxon>
    </lineage>
</organism>
<name>A0AC34GCQ6_9BILA</name>
<accession>A0AC34GCQ6</accession>
<protein>
    <submittedName>
        <fullName evidence="2">Uncharacterized protein</fullName>
    </submittedName>
</protein>
<evidence type="ECO:0000313" key="2">
    <source>
        <dbReference type="WBParaSite" id="ES5_v2.g27527.t1"/>
    </source>
</evidence>